<sequence length="163" mass="17236">MNKMFCKDDENLNHCKIIRFDIIQAPCDGSLRTATNPPDVLALSDPAAPDPEGEGVPSNPLQHLGAEGQSPQLCALSWVNPESETGRRSGVEGSLTGSPGDAAKRMARENTTKRITRSRGDTINNGGAGVPHGNPNTSGAGGAQQEFRSRFGKSVAFPGVRKR</sequence>
<reference evidence="2" key="1">
    <citation type="journal article" date="2022" name="bioRxiv">
        <title>Sequencing and chromosome-scale assembly of the giantPleurodeles waltlgenome.</title>
        <authorList>
            <person name="Brown T."/>
            <person name="Elewa A."/>
            <person name="Iarovenko S."/>
            <person name="Subramanian E."/>
            <person name="Araus A.J."/>
            <person name="Petzold A."/>
            <person name="Susuki M."/>
            <person name="Suzuki K.-i.T."/>
            <person name="Hayashi T."/>
            <person name="Toyoda A."/>
            <person name="Oliveira C."/>
            <person name="Osipova E."/>
            <person name="Leigh N.D."/>
            <person name="Simon A."/>
            <person name="Yun M.H."/>
        </authorList>
    </citation>
    <scope>NUCLEOTIDE SEQUENCE</scope>
    <source>
        <strain evidence="2">20211129_DDA</strain>
        <tissue evidence="2">Liver</tissue>
    </source>
</reference>
<feature type="compositionally biased region" description="Basic and acidic residues" evidence="1">
    <location>
        <begin position="102"/>
        <end position="112"/>
    </location>
</feature>
<protein>
    <submittedName>
        <fullName evidence="2">Uncharacterized protein</fullName>
    </submittedName>
</protein>
<evidence type="ECO:0000313" key="2">
    <source>
        <dbReference type="EMBL" id="KAJ1098582.1"/>
    </source>
</evidence>
<evidence type="ECO:0000256" key="1">
    <source>
        <dbReference type="SAM" id="MobiDB-lite"/>
    </source>
</evidence>
<dbReference type="EMBL" id="JANPWB010000014">
    <property type="protein sequence ID" value="KAJ1098582.1"/>
    <property type="molecule type" value="Genomic_DNA"/>
</dbReference>
<comment type="caution">
    <text evidence="2">The sequence shown here is derived from an EMBL/GenBank/DDBJ whole genome shotgun (WGS) entry which is preliminary data.</text>
</comment>
<accession>A0AAV7M7T7</accession>
<proteinExistence type="predicted"/>
<organism evidence="2 3">
    <name type="scientific">Pleurodeles waltl</name>
    <name type="common">Iberian ribbed newt</name>
    <dbReference type="NCBI Taxonomy" id="8319"/>
    <lineage>
        <taxon>Eukaryota</taxon>
        <taxon>Metazoa</taxon>
        <taxon>Chordata</taxon>
        <taxon>Craniata</taxon>
        <taxon>Vertebrata</taxon>
        <taxon>Euteleostomi</taxon>
        <taxon>Amphibia</taxon>
        <taxon>Batrachia</taxon>
        <taxon>Caudata</taxon>
        <taxon>Salamandroidea</taxon>
        <taxon>Salamandridae</taxon>
        <taxon>Pleurodelinae</taxon>
        <taxon>Pleurodeles</taxon>
    </lineage>
</organism>
<evidence type="ECO:0000313" key="3">
    <source>
        <dbReference type="Proteomes" id="UP001066276"/>
    </source>
</evidence>
<gene>
    <name evidence="2" type="ORF">NDU88_003690</name>
</gene>
<feature type="region of interest" description="Disordered" evidence="1">
    <location>
        <begin position="38"/>
        <end position="163"/>
    </location>
</feature>
<name>A0AAV7M7T7_PLEWA</name>
<dbReference type="AlphaFoldDB" id="A0AAV7M7T7"/>
<keyword evidence="3" id="KW-1185">Reference proteome</keyword>
<dbReference type="Proteomes" id="UP001066276">
    <property type="component" value="Chromosome 10"/>
</dbReference>